<name>A0A6P9FAT6_JUGRE</name>
<dbReference type="InterPro" id="IPR004242">
    <property type="entry name" value="Transposase_21"/>
</dbReference>
<protein>
    <submittedName>
        <fullName evidence="5">Uncharacterized protein LOC109001435</fullName>
    </submittedName>
</protein>
<dbReference type="KEGG" id="jre:109001435"/>
<organism evidence="4 5">
    <name type="scientific">Juglans regia</name>
    <name type="common">English walnut</name>
    <dbReference type="NCBI Taxonomy" id="51240"/>
    <lineage>
        <taxon>Eukaryota</taxon>
        <taxon>Viridiplantae</taxon>
        <taxon>Streptophyta</taxon>
        <taxon>Embryophyta</taxon>
        <taxon>Tracheophyta</taxon>
        <taxon>Spermatophyta</taxon>
        <taxon>Magnoliopsida</taxon>
        <taxon>eudicotyledons</taxon>
        <taxon>Gunneridae</taxon>
        <taxon>Pentapetalae</taxon>
        <taxon>rosids</taxon>
        <taxon>fabids</taxon>
        <taxon>Fagales</taxon>
        <taxon>Juglandaceae</taxon>
        <taxon>Juglans</taxon>
    </lineage>
</organism>
<dbReference type="Pfam" id="PF13952">
    <property type="entry name" value="DUF4216"/>
    <property type="match status" value="1"/>
</dbReference>
<proteinExistence type="predicted"/>
<evidence type="ECO:0000313" key="5">
    <source>
        <dbReference type="RefSeq" id="XP_035551727.1"/>
    </source>
</evidence>
<feature type="domain" description="Transposase-associated" evidence="3">
    <location>
        <begin position="3"/>
        <end position="75"/>
    </location>
</feature>
<dbReference type="GeneID" id="109001435"/>
<dbReference type="Proteomes" id="UP000235220">
    <property type="component" value="Chromosome 11"/>
</dbReference>
<dbReference type="PANTHER" id="PTHR10775">
    <property type="entry name" value="OS08G0208400 PROTEIN"/>
    <property type="match status" value="1"/>
</dbReference>
<gene>
    <name evidence="5" type="primary">LOC109001435</name>
</gene>
<dbReference type="PANTHER" id="PTHR10775:SF173">
    <property type="match status" value="1"/>
</dbReference>
<dbReference type="Pfam" id="PF02992">
    <property type="entry name" value="Transposase_21"/>
    <property type="match status" value="1"/>
</dbReference>
<evidence type="ECO:0000259" key="3">
    <source>
        <dbReference type="Pfam" id="PF13963"/>
    </source>
</evidence>
<evidence type="ECO:0000259" key="1">
    <source>
        <dbReference type="Pfam" id="PF13952"/>
    </source>
</evidence>
<dbReference type="AlphaFoldDB" id="A0A6P9FAT6"/>
<evidence type="ECO:0000313" key="4">
    <source>
        <dbReference type="Proteomes" id="UP000235220"/>
    </source>
</evidence>
<keyword evidence="4" id="KW-1185">Reference proteome</keyword>
<dbReference type="InterPro" id="IPR029480">
    <property type="entry name" value="Transpos_assoc"/>
</dbReference>
<dbReference type="InterPro" id="IPR025312">
    <property type="entry name" value="DUF4216"/>
</dbReference>
<accession>A0A6P9FAT6</accession>
<feature type="domain" description="DUF4216" evidence="1">
    <location>
        <begin position="963"/>
        <end position="1039"/>
    </location>
</feature>
<reference evidence="5" key="1">
    <citation type="submission" date="2025-08" db="UniProtKB">
        <authorList>
            <consortium name="RefSeq"/>
        </authorList>
    </citation>
    <scope>IDENTIFICATION</scope>
    <source>
        <tissue evidence="5">Leaves</tissue>
    </source>
</reference>
<feature type="domain" description="DUF4218" evidence="2">
    <location>
        <begin position="705"/>
        <end position="817"/>
    </location>
</feature>
<dbReference type="Pfam" id="PF13963">
    <property type="entry name" value="Transpos_assoc"/>
    <property type="match status" value="1"/>
</dbReference>
<sequence length="1099" mass="126975">MDKSWMKKPRHTKEYVDGVNEFLKFACENCPTDSSICCPCRKCGLRMMFMPNMVFDHLISYGISQGYTIWHAHGERKGEASYHAIGAQNNNEQINEGSSGMTTMLHDVFPMFDPEIVEGTGPEIRVEVGEAGVQYENRQDSNERVNKFYNMLKDVDEPLYEGCTKHTKFSAIVRLWNMKCLGGLSNNIFTELLEFVNELLPPGASLPKNTYEAKKYMNELGLGYEKILVCPNGCMLFWKDNENLETCVVCGASKWKRKESMDESSKKGKRSPAKILRWFPLKPRLQRLFMSSKTSSQMKWHAIGRTNDGVLRHPADGLAWKTFDSQHDEFASDPRNVRLGLSADGFNPFGNMSISYSTWPVMLVPYNLPPWMCMKRSTFMLSLLIPGPSSPSMNIDVYLEPLISELKELWEIGAPTYDVCSREIFTMRAALMWTINDFPAYGDLSGWSTKGRLACPCCMGNTRSRWLKHGKKFSYMGHRRFLPINHKWRMMARTFDGTREIDPPPTMPTPDEILEQLDDERCNDRTNRKRNRVVGSTTVKEHSWKKRSIFFSLPYWKDNLLRHNLDVMHIEKNVVDNIVGTLLNIVTKSKDGIQARLDLQEMGLRPQLHPVITAANKTYLPPAIFTMSNKEKEDLLKVIKNVKVPDGYSSNVSRCVKLEHRTIVGMKSHDSHILMQQLLPIALRGSLPKKVIEPLIELSGFFREICSKTMRLEDLDRLESRIPYILCQLEMIFPPSFFTVMVHLVIHLVAECKLGGPVHYRWMYPVERYLHRLKFHVRNKAAPEGSIAEGYLLEELLTFCSRYLESAQTVFNRPSRNPDDSKGKVLDVRLDFTAWTQAHRYILFNSDDFTPFRMMHLEILRNTIDERHVSNEELQKRHQDQFCNWFQDYVMKMDDNERSELGHKVVMHSKGPLQVAKEFKRIVINGTKYRTRNYENGKKTQNCGVSVCTEDGLAWYGQLTRIIEIMYYDGSRYVLFKCDWADVTMGKGFKEDEFGFSLVNFSHLVHTGNRITDDPFVLSSQVSQVYYVADERCPNWVVVVKTKPRDVYDTGEEEVTDDDDDEYLVNEYCNTSNDEAIEPAIDDVVWTRNDIDGLMIETP</sequence>
<dbReference type="RefSeq" id="XP_035551727.1">
    <property type="nucleotide sequence ID" value="XM_035695834.1"/>
</dbReference>
<dbReference type="Pfam" id="PF13960">
    <property type="entry name" value="DUF4218"/>
    <property type="match status" value="1"/>
</dbReference>
<evidence type="ECO:0000259" key="2">
    <source>
        <dbReference type="Pfam" id="PF13960"/>
    </source>
</evidence>
<dbReference type="OrthoDB" id="1933987at2759"/>
<dbReference type="InParanoid" id="A0A6P9FAT6"/>
<dbReference type="InterPro" id="IPR025452">
    <property type="entry name" value="DUF4218"/>
</dbReference>